<gene>
    <name evidence="8" type="ORF">ESZ54_02235</name>
</gene>
<evidence type="ECO:0000259" key="7">
    <source>
        <dbReference type="PROSITE" id="PS50850"/>
    </source>
</evidence>
<dbReference type="Pfam" id="PF07690">
    <property type="entry name" value="MFS_1"/>
    <property type="match status" value="1"/>
</dbReference>
<dbReference type="GO" id="GO:0005886">
    <property type="term" value="C:plasma membrane"/>
    <property type="evidence" value="ECO:0007669"/>
    <property type="project" value="UniProtKB-SubCell"/>
</dbReference>
<dbReference type="AlphaFoldDB" id="A0A4S3B8B7"/>
<dbReference type="PROSITE" id="PS50850">
    <property type="entry name" value="MFS"/>
    <property type="match status" value="1"/>
</dbReference>
<organism evidence="8 9">
    <name type="scientific">Vagococcus silagei</name>
    <dbReference type="NCBI Taxonomy" id="2508885"/>
    <lineage>
        <taxon>Bacteria</taxon>
        <taxon>Bacillati</taxon>
        <taxon>Bacillota</taxon>
        <taxon>Bacilli</taxon>
        <taxon>Lactobacillales</taxon>
        <taxon>Enterococcaceae</taxon>
        <taxon>Vagococcus</taxon>
    </lineage>
</organism>
<evidence type="ECO:0000256" key="2">
    <source>
        <dbReference type="ARBA" id="ARBA00022448"/>
    </source>
</evidence>
<dbReference type="OrthoDB" id="2321349at2"/>
<feature type="domain" description="Major facilitator superfamily (MFS) profile" evidence="7">
    <location>
        <begin position="16"/>
        <end position="473"/>
    </location>
</feature>
<feature type="transmembrane region" description="Helical" evidence="6">
    <location>
        <begin position="406"/>
        <end position="427"/>
    </location>
</feature>
<evidence type="ECO:0000256" key="3">
    <source>
        <dbReference type="ARBA" id="ARBA00022692"/>
    </source>
</evidence>
<evidence type="ECO:0000256" key="4">
    <source>
        <dbReference type="ARBA" id="ARBA00022989"/>
    </source>
</evidence>
<evidence type="ECO:0000256" key="5">
    <source>
        <dbReference type="ARBA" id="ARBA00023136"/>
    </source>
</evidence>
<feature type="transmembrane region" description="Helical" evidence="6">
    <location>
        <begin position="52"/>
        <end position="70"/>
    </location>
</feature>
<dbReference type="RefSeq" id="WP_136136045.1">
    <property type="nucleotide sequence ID" value="NZ_SDGV01000004.1"/>
</dbReference>
<dbReference type="Proteomes" id="UP000310506">
    <property type="component" value="Unassembled WGS sequence"/>
</dbReference>
<protein>
    <submittedName>
        <fullName evidence="8">MFS transporter</fullName>
    </submittedName>
</protein>
<comment type="caution">
    <text evidence="8">The sequence shown here is derived from an EMBL/GenBank/DDBJ whole genome shotgun (WGS) entry which is preliminary data.</text>
</comment>
<dbReference type="InterPro" id="IPR011701">
    <property type="entry name" value="MFS"/>
</dbReference>
<dbReference type="Gene3D" id="1.20.1720.10">
    <property type="entry name" value="Multidrug resistance protein D"/>
    <property type="match status" value="1"/>
</dbReference>
<keyword evidence="3 6" id="KW-0812">Transmembrane</keyword>
<evidence type="ECO:0000256" key="6">
    <source>
        <dbReference type="SAM" id="Phobius"/>
    </source>
</evidence>
<dbReference type="PANTHER" id="PTHR42718">
    <property type="entry name" value="MAJOR FACILITATOR SUPERFAMILY MULTIDRUG TRANSPORTER MFSC"/>
    <property type="match status" value="1"/>
</dbReference>
<feature type="transmembrane region" description="Helical" evidence="6">
    <location>
        <begin position="175"/>
        <end position="193"/>
    </location>
</feature>
<feature type="transmembrane region" description="Helical" evidence="6">
    <location>
        <begin position="447"/>
        <end position="466"/>
    </location>
</feature>
<feature type="transmembrane region" description="Helical" evidence="6">
    <location>
        <begin position="340"/>
        <end position="361"/>
    </location>
</feature>
<feature type="transmembrane region" description="Helical" evidence="6">
    <location>
        <begin position="139"/>
        <end position="163"/>
    </location>
</feature>
<dbReference type="Gene3D" id="1.20.1250.20">
    <property type="entry name" value="MFS general substrate transporter like domains"/>
    <property type="match status" value="1"/>
</dbReference>
<dbReference type="PANTHER" id="PTHR42718:SF39">
    <property type="entry name" value="ACTINORHODIN TRANSPORTER-RELATED"/>
    <property type="match status" value="1"/>
</dbReference>
<feature type="transmembrane region" description="Helical" evidence="6">
    <location>
        <begin position="312"/>
        <end position="333"/>
    </location>
</feature>
<sequence>MNTTLQSKSPFKKWLSLAIILLPNLMISLNTYMLQIGLPIIQKDLHASFSDAQLILSGYAIGLATTLMISGKLGDLFGRKRLLTIGVTGFFFMALIGGLTHSIFILIVVRLFQGIFGACIQPQVLVLMKSNFAKEEQPLVFSIYGAMIGIGFTFGLMLGGFIIHLNTFNLGWRNIFFVNMPLCLVILLGLKLIDETIVEENKAFDIIGSSLFIGSILLCVLSLFTLAKSTTPLRELGLIGLAIILFIVFFHYEKKKKLATKPHLIDFAIFKEKNFATGMLAVIFVYINMFSLFFLITYYAQNGLDYTVPQTSLVFLPLGLSFIATSLLSARWVRKKGNFVLIWGAALMGVSTISLCLSVKITPQLLAPQNILLLFLYGAALGMTTTPLVGIVLIDLKAQFAGIGAAMLNTIMYLANALGVCFISFIFSKLLAANTYSTQLDNYTFSFSKSLIATAVFAGLTTCMLMKMTLQKHK</sequence>
<dbReference type="GO" id="GO:0022857">
    <property type="term" value="F:transmembrane transporter activity"/>
    <property type="evidence" value="ECO:0007669"/>
    <property type="project" value="InterPro"/>
</dbReference>
<dbReference type="InterPro" id="IPR036259">
    <property type="entry name" value="MFS_trans_sf"/>
</dbReference>
<feature type="transmembrane region" description="Helical" evidence="6">
    <location>
        <begin position="373"/>
        <end position="394"/>
    </location>
</feature>
<dbReference type="EMBL" id="SDGV01000004">
    <property type="protein sequence ID" value="THB62046.1"/>
    <property type="molecule type" value="Genomic_DNA"/>
</dbReference>
<feature type="transmembrane region" description="Helical" evidence="6">
    <location>
        <begin position="14"/>
        <end position="32"/>
    </location>
</feature>
<dbReference type="InterPro" id="IPR020846">
    <property type="entry name" value="MFS_dom"/>
</dbReference>
<feature type="transmembrane region" description="Helical" evidence="6">
    <location>
        <begin position="236"/>
        <end position="253"/>
    </location>
</feature>
<evidence type="ECO:0000256" key="1">
    <source>
        <dbReference type="ARBA" id="ARBA00004651"/>
    </source>
</evidence>
<dbReference type="CDD" id="cd17321">
    <property type="entry name" value="MFS_MMR_MDR_like"/>
    <property type="match status" value="1"/>
</dbReference>
<name>A0A4S3B8B7_9ENTE</name>
<keyword evidence="2" id="KW-0813">Transport</keyword>
<evidence type="ECO:0000313" key="8">
    <source>
        <dbReference type="EMBL" id="THB62046.1"/>
    </source>
</evidence>
<proteinExistence type="predicted"/>
<accession>A0A4S3B8B7</accession>
<dbReference type="PRINTS" id="PR01036">
    <property type="entry name" value="TCRTETB"/>
</dbReference>
<feature type="transmembrane region" description="Helical" evidence="6">
    <location>
        <begin position="82"/>
        <end position="99"/>
    </location>
</feature>
<feature type="transmembrane region" description="Helical" evidence="6">
    <location>
        <begin position="274"/>
        <end position="300"/>
    </location>
</feature>
<dbReference type="SUPFAM" id="SSF103473">
    <property type="entry name" value="MFS general substrate transporter"/>
    <property type="match status" value="1"/>
</dbReference>
<keyword evidence="5 6" id="KW-0472">Membrane</keyword>
<feature type="transmembrane region" description="Helical" evidence="6">
    <location>
        <begin position="205"/>
        <end position="224"/>
    </location>
</feature>
<evidence type="ECO:0000313" key="9">
    <source>
        <dbReference type="Proteomes" id="UP000310506"/>
    </source>
</evidence>
<keyword evidence="9" id="KW-1185">Reference proteome</keyword>
<comment type="subcellular location">
    <subcellularLocation>
        <location evidence="1">Cell membrane</location>
        <topology evidence="1">Multi-pass membrane protein</topology>
    </subcellularLocation>
</comment>
<keyword evidence="4 6" id="KW-1133">Transmembrane helix</keyword>
<reference evidence="8 9" key="1">
    <citation type="submission" date="2019-01" db="EMBL/GenBank/DDBJ databases">
        <title>Vagococcus silagei sp. nov. isolated from brewer's grain.</title>
        <authorList>
            <person name="Guu J.-R."/>
        </authorList>
    </citation>
    <scope>NUCLEOTIDE SEQUENCE [LARGE SCALE GENOMIC DNA]</scope>
    <source>
        <strain evidence="8 9">2B-2</strain>
    </source>
</reference>